<dbReference type="OrthoDB" id="6647778at2"/>
<gene>
    <name evidence="3" type="ORF">AO384_0568</name>
</gene>
<dbReference type="Proteomes" id="UP000078228">
    <property type="component" value="Unassembled WGS sequence"/>
</dbReference>
<name>A0A198UQK2_MORCA</name>
<dbReference type="Pfam" id="PF09832">
    <property type="entry name" value="DUF2059"/>
    <property type="match status" value="1"/>
</dbReference>
<feature type="signal peptide" evidence="1">
    <location>
        <begin position="1"/>
        <end position="23"/>
    </location>
</feature>
<dbReference type="InterPro" id="IPR018637">
    <property type="entry name" value="DUF2059"/>
</dbReference>
<feature type="domain" description="DUF2059" evidence="2">
    <location>
        <begin position="113"/>
        <end position="140"/>
    </location>
</feature>
<dbReference type="PATRIC" id="fig|480.237.peg.1202"/>
<organism evidence="3 4">
    <name type="scientific">Moraxella catarrhalis</name>
    <name type="common">Branhamella catarrhalis</name>
    <dbReference type="NCBI Taxonomy" id="480"/>
    <lineage>
        <taxon>Bacteria</taxon>
        <taxon>Pseudomonadati</taxon>
        <taxon>Pseudomonadota</taxon>
        <taxon>Gammaproteobacteria</taxon>
        <taxon>Moraxellales</taxon>
        <taxon>Moraxellaceae</taxon>
        <taxon>Moraxella</taxon>
    </lineage>
</organism>
<evidence type="ECO:0000313" key="3">
    <source>
        <dbReference type="EMBL" id="OAU97532.1"/>
    </source>
</evidence>
<accession>A0A198UQK2</accession>
<comment type="caution">
    <text evidence="3">The sequence shown here is derived from an EMBL/GenBank/DDBJ whole genome shotgun (WGS) entry which is preliminary data.</text>
</comment>
<dbReference type="eggNOG" id="COG3184">
    <property type="taxonomic scope" value="Bacteria"/>
</dbReference>
<protein>
    <recommendedName>
        <fullName evidence="2">DUF2059 domain-containing protein</fullName>
    </recommendedName>
</protein>
<keyword evidence="4" id="KW-1185">Reference proteome</keyword>
<reference evidence="3 4" key="1">
    <citation type="journal article" date="2016" name="Genome Biol. Evol.">
        <title>Comparative Genomic Analyses of the Moraxella catarrhalis Serosensitive and Seroresistant Lineages Demonstrate Their Independent Evolution.</title>
        <authorList>
            <person name="Earl J.P."/>
            <person name="de Vries S.P."/>
            <person name="Ahmed A."/>
            <person name="Powell E."/>
            <person name="Schultz M.P."/>
            <person name="Hermans P.W."/>
            <person name="Hill D.J."/>
            <person name="Zhou Z."/>
            <person name="Constantinidou C.I."/>
            <person name="Hu F.Z."/>
            <person name="Bootsma H.J."/>
            <person name="Ehrlich G.D."/>
        </authorList>
    </citation>
    <scope>NUCLEOTIDE SEQUENCE [LARGE SCALE GENOMIC DNA]</scope>
    <source>
        <strain evidence="3 4">Z7542</strain>
    </source>
</reference>
<sequence length="185" mass="21219">MHIKMAMMVSLLSLGLLSQNTYAQTPSDESIAQWALITDFKNDFEQGVVIGYISSAKTRILLSIKKAYPDATAEQIAAADQLIEDMLQQPAERVSKNPHLYQKVQQVFNKMVKQHFTQQQMDALIEFYSSPIGKSIHKKHMAFNRDLINSLSNILMEMDELGIPKEELETIYDKLFPQLHQIFEK</sequence>
<evidence type="ECO:0000259" key="2">
    <source>
        <dbReference type="Pfam" id="PF09832"/>
    </source>
</evidence>
<evidence type="ECO:0000256" key="1">
    <source>
        <dbReference type="SAM" id="SignalP"/>
    </source>
</evidence>
<dbReference type="EMBL" id="LXHC01000006">
    <property type="protein sequence ID" value="OAU97532.1"/>
    <property type="molecule type" value="Genomic_DNA"/>
</dbReference>
<dbReference type="AlphaFoldDB" id="A0A198UQK2"/>
<proteinExistence type="predicted"/>
<feature type="chain" id="PRO_5008279823" description="DUF2059 domain-containing protein" evidence="1">
    <location>
        <begin position="24"/>
        <end position="185"/>
    </location>
</feature>
<keyword evidence="1" id="KW-0732">Signal</keyword>
<dbReference type="RefSeq" id="WP_064610723.1">
    <property type="nucleotide sequence ID" value="NZ_LXHB01000049.1"/>
</dbReference>
<evidence type="ECO:0000313" key="4">
    <source>
        <dbReference type="Proteomes" id="UP000078228"/>
    </source>
</evidence>